<protein>
    <submittedName>
        <fullName evidence="2">Uncharacterized protein</fullName>
    </submittedName>
</protein>
<feature type="transmembrane region" description="Helical" evidence="1">
    <location>
        <begin position="122"/>
        <end position="142"/>
    </location>
</feature>
<gene>
    <name evidence="2" type="ORF">Psuf_048750</name>
</gene>
<dbReference type="RefSeq" id="WP_173159043.1">
    <property type="nucleotide sequence ID" value="NZ_AP022871.1"/>
</dbReference>
<sequence>MTGSTVDTGDPVAELARRFDGGVADVDELVTALEAAGIDDRAAARRYGLPSVFALGEAVLTRLDRPPARVPRPRPYLWAAVRRSALLLTPVACALAAAGELARVGWAVPALAAVLGWAAARGGAYATAGVPLVAAGCALVPAGTDRWQAVAVGLTGYALVAGLGAGLRWAVPAWLAAGLLLTGVWDRVEALPVAAGLMLAGAVLVRAHAPVTGVAAALCQGAVAVLVWRAAPDAAVLASGVPLLVFLVRWHEARAATAADAHDGVGAFHREVRDLGTVTVGALVPPLVAGVALGAAAYRLPYGLSGHPGARGLVLAGAAVLLLGGVLALTALLVARGRRVVAALVAAGPLGALAAGGAPLPATVAALAVTYLVGLVLTAHTVFDPERY</sequence>
<dbReference type="KEGG" id="psuu:Psuf_048750"/>
<dbReference type="Proteomes" id="UP000503011">
    <property type="component" value="Chromosome"/>
</dbReference>
<reference evidence="2 3" key="2">
    <citation type="submission" date="2020-03" db="EMBL/GenBank/DDBJ databases">
        <authorList>
            <person name="Ichikawa N."/>
            <person name="Kimura A."/>
            <person name="Kitahashi Y."/>
            <person name="Uohara A."/>
        </authorList>
    </citation>
    <scope>NUCLEOTIDE SEQUENCE [LARGE SCALE GENOMIC DNA]</scope>
    <source>
        <strain evidence="2 3">NBRC 105367</strain>
    </source>
</reference>
<feature type="transmembrane region" description="Helical" evidence="1">
    <location>
        <begin position="84"/>
        <end position="102"/>
    </location>
</feature>
<evidence type="ECO:0000313" key="3">
    <source>
        <dbReference type="Proteomes" id="UP000503011"/>
    </source>
</evidence>
<evidence type="ECO:0000313" key="2">
    <source>
        <dbReference type="EMBL" id="BCB87562.1"/>
    </source>
</evidence>
<reference evidence="2 3" key="1">
    <citation type="submission" date="2020-03" db="EMBL/GenBank/DDBJ databases">
        <title>Whole genome shotgun sequence of Phytohabitans suffuscus NBRC 105367.</title>
        <authorList>
            <person name="Komaki H."/>
            <person name="Tamura T."/>
        </authorList>
    </citation>
    <scope>NUCLEOTIDE SEQUENCE [LARGE SCALE GENOMIC DNA]</scope>
    <source>
        <strain evidence="2 3">NBRC 105367</strain>
    </source>
</reference>
<feature type="transmembrane region" description="Helical" evidence="1">
    <location>
        <begin position="149"/>
        <end position="170"/>
    </location>
</feature>
<feature type="transmembrane region" description="Helical" evidence="1">
    <location>
        <begin position="312"/>
        <end position="333"/>
    </location>
</feature>
<keyword evidence="3" id="KW-1185">Reference proteome</keyword>
<keyword evidence="1" id="KW-0812">Transmembrane</keyword>
<organism evidence="2 3">
    <name type="scientific">Phytohabitans suffuscus</name>
    <dbReference type="NCBI Taxonomy" id="624315"/>
    <lineage>
        <taxon>Bacteria</taxon>
        <taxon>Bacillati</taxon>
        <taxon>Actinomycetota</taxon>
        <taxon>Actinomycetes</taxon>
        <taxon>Micromonosporales</taxon>
        <taxon>Micromonosporaceae</taxon>
    </lineage>
</organism>
<feature type="transmembrane region" description="Helical" evidence="1">
    <location>
        <begin position="278"/>
        <end position="300"/>
    </location>
</feature>
<proteinExistence type="predicted"/>
<feature type="transmembrane region" description="Helical" evidence="1">
    <location>
        <begin position="364"/>
        <end position="383"/>
    </location>
</feature>
<keyword evidence="1" id="KW-1133">Transmembrane helix</keyword>
<accession>A0A6F8YN78</accession>
<evidence type="ECO:0000256" key="1">
    <source>
        <dbReference type="SAM" id="Phobius"/>
    </source>
</evidence>
<dbReference type="AlphaFoldDB" id="A0A6F8YN78"/>
<feature type="transmembrane region" description="Helical" evidence="1">
    <location>
        <begin position="340"/>
        <end position="358"/>
    </location>
</feature>
<dbReference type="EMBL" id="AP022871">
    <property type="protein sequence ID" value="BCB87562.1"/>
    <property type="molecule type" value="Genomic_DNA"/>
</dbReference>
<keyword evidence="1" id="KW-0472">Membrane</keyword>
<name>A0A6F8YN78_9ACTN</name>